<dbReference type="GO" id="GO:0005840">
    <property type="term" value="C:ribosome"/>
    <property type="evidence" value="ECO:0007669"/>
    <property type="project" value="UniProtKB-KW"/>
</dbReference>
<dbReference type="GO" id="GO:0006412">
    <property type="term" value="P:translation"/>
    <property type="evidence" value="ECO:0007669"/>
    <property type="project" value="UniProtKB-UniRule"/>
</dbReference>
<dbReference type="FunFam" id="2.30.30.30:FF:000004">
    <property type="entry name" value="50S ribosomal protein L24"/>
    <property type="match status" value="1"/>
</dbReference>
<dbReference type="InterPro" id="IPR041988">
    <property type="entry name" value="Ribosomal_uL24_KOW"/>
</dbReference>
<dbReference type="HAMAP" id="MF_01326_B">
    <property type="entry name" value="Ribosomal_uL24_B"/>
    <property type="match status" value="1"/>
</dbReference>
<evidence type="ECO:0000313" key="13">
    <source>
        <dbReference type="EMBL" id="EHL07881.1"/>
    </source>
</evidence>
<evidence type="ECO:0000256" key="2">
    <source>
        <dbReference type="ARBA" id="ARBA00010618"/>
    </source>
</evidence>
<evidence type="ECO:0000256" key="10">
    <source>
        <dbReference type="HAMAP-Rule" id="MF_01326"/>
    </source>
</evidence>
<dbReference type="CDD" id="cd06089">
    <property type="entry name" value="KOW_RPL26"/>
    <property type="match status" value="1"/>
</dbReference>
<evidence type="ECO:0000256" key="3">
    <source>
        <dbReference type="ARBA" id="ARBA00011838"/>
    </source>
</evidence>
<evidence type="ECO:0000256" key="7">
    <source>
        <dbReference type="ARBA" id="ARBA00023274"/>
    </source>
</evidence>
<accession>G9XJZ5</accession>
<dbReference type="GO" id="GO:0019843">
    <property type="term" value="F:rRNA binding"/>
    <property type="evidence" value="ECO:0007669"/>
    <property type="project" value="UniProtKB-UniRule"/>
</dbReference>
<dbReference type="EMBL" id="AFZX01000032">
    <property type="protein sequence ID" value="EHL07881.1"/>
    <property type="molecule type" value="Genomic_DNA"/>
</dbReference>
<dbReference type="PROSITE" id="PS01108">
    <property type="entry name" value="RIBOSOMAL_L24"/>
    <property type="match status" value="1"/>
</dbReference>
<comment type="caution">
    <text evidence="13">The sequence shown here is derived from an EMBL/GenBank/DDBJ whole genome shotgun (WGS) entry which is preliminary data.</text>
</comment>
<proteinExistence type="inferred from homology"/>
<protein>
    <recommendedName>
        <fullName evidence="8 10">Large ribosomal subunit protein uL24</fullName>
    </recommendedName>
</protein>
<dbReference type="InterPro" id="IPR005824">
    <property type="entry name" value="KOW"/>
</dbReference>
<dbReference type="SMART" id="SM00739">
    <property type="entry name" value="KOW"/>
    <property type="match status" value="1"/>
</dbReference>
<sequence length="117" mass="12851">MEVNEVAAVKQKIHVKKGDMVMVITGKDAGKKGKVLEVFPKKGRVVIEKVNIVKRHTKPSQSMPQGGIFEKEAPIASSNVMLFCTECNKVTRVSMKVTEAGKVRVCKKCGVNLPDKK</sequence>
<dbReference type="SUPFAM" id="SSF50104">
    <property type="entry name" value="Translation proteins SH3-like domain"/>
    <property type="match status" value="1"/>
</dbReference>
<evidence type="ECO:0000256" key="6">
    <source>
        <dbReference type="ARBA" id="ARBA00022980"/>
    </source>
</evidence>
<dbReference type="InterPro" id="IPR014722">
    <property type="entry name" value="Rib_uL2_dom2"/>
</dbReference>
<dbReference type="PANTHER" id="PTHR12903">
    <property type="entry name" value="MITOCHONDRIAL RIBOSOMAL PROTEIN L24"/>
    <property type="match status" value="1"/>
</dbReference>
<dbReference type="GO" id="GO:1990904">
    <property type="term" value="C:ribonucleoprotein complex"/>
    <property type="evidence" value="ECO:0007669"/>
    <property type="project" value="UniProtKB-KW"/>
</dbReference>
<organism evidence="13 14">
    <name type="scientific">Desulfitobacterium hafniense DP7</name>
    <dbReference type="NCBI Taxonomy" id="537010"/>
    <lineage>
        <taxon>Bacteria</taxon>
        <taxon>Bacillati</taxon>
        <taxon>Bacillota</taxon>
        <taxon>Clostridia</taxon>
        <taxon>Eubacteriales</taxon>
        <taxon>Desulfitobacteriaceae</taxon>
        <taxon>Desulfitobacterium</taxon>
    </lineage>
</organism>
<keyword evidence="5 10" id="KW-0694">RNA-binding</keyword>
<reference evidence="13 14" key="1">
    <citation type="submission" date="2011-08" db="EMBL/GenBank/DDBJ databases">
        <authorList>
            <person name="Weinstock G."/>
            <person name="Sodergren E."/>
            <person name="Clifton S."/>
            <person name="Fulton L."/>
            <person name="Fulton B."/>
            <person name="Courtney L."/>
            <person name="Fronick C."/>
            <person name="Harrison M."/>
            <person name="Strong C."/>
            <person name="Farmer C."/>
            <person name="Delahaunty K."/>
            <person name="Markovic C."/>
            <person name="Hall O."/>
            <person name="Minx P."/>
            <person name="Tomlinson C."/>
            <person name="Mitreva M."/>
            <person name="Hou S."/>
            <person name="Chen J."/>
            <person name="Wollam A."/>
            <person name="Pepin K.H."/>
            <person name="Johnson M."/>
            <person name="Bhonagiri V."/>
            <person name="Zhang X."/>
            <person name="Suruliraj S."/>
            <person name="Warren W."/>
            <person name="Chinwalla A."/>
            <person name="Mardis E.R."/>
            <person name="Wilson R.K."/>
        </authorList>
    </citation>
    <scope>NUCLEOTIDE SEQUENCE [LARGE SCALE GENOMIC DNA]</scope>
    <source>
        <strain evidence="13 14">DP7</strain>
    </source>
</reference>
<dbReference type="AlphaFoldDB" id="G9XJZ5"/>
<dbReference type="InterPro" id="IPR057264">
    <property type="entry name" value="Ribosomal_uL24_C"/>
</dbReference>
<dbReference type="NCBIfam" id="TIGR01079">
    <property type="entry name" value="rplX_bact"/>
    <property type="match status" value="1"/>
</dbReference>
<dbReference type="InterPro" id="IPR008991">
    <property type="entry name" value="Translation_prot_SH3-like_sf"/>
</dbReference>
<comment type="function">
    <text evidence="1 10">One of two assembly initiator proteins, it binds directly to the 5'-end of the 23S rRNA, where it nucleates assembly of the 50S subunit.</text>
</comment>
<dbReference type="GO" id="GO:0003735">
    <property type="term" value="F:structural constituent of ribosome"/>
    <property type="evidence" value="ECO:0007669"/>
    <property type="project" value="InterPro"/>
</dbReference>
<dbReference type="Proteomes" id="UP000004416">
    <property type="component" value="Unassembled WGS sequence"/>
</dbReference>
<evidence type="ECO:0000256" key="5">
    <source>
        <dbReference type="ARBA" id="ARBA00022884"/>
    </source>
</evidence>
<dbReference type="HOGENOM" id="CLU_093315_2_3_9"/>
<keyword evidence="4 10" id="KW-0699">rRNA-binding</keyword>
<evidence type="ECO:0000313" key="14">
    <source>
        <dbReference type="Proteomes" id="UP000004416"/>
    </source>
</evidence>
<gene>
    <name evidence="10" type="primary">rplX</name>
    <name evidence="13" type="ORF">HMPREF0322_01276</name>
</gene>
<dbReference type="Pfam" id="PF00467">
    <property type="entry name" value="KOW"/>
    <property type="match status" value="1"/>
</dbReference>
<dbReference type="InterPro" id="IPR005825">
    <property type="entry name" value="Ribosomal_uL24_CS"/>
</dbReference>
<comment type="similarity">
    <text evidence="2 10 11">Belongs to the universal ribosomal protein uL24 family.</text>
</comment>
<comment type="subunit">
    <text evidence="3 10">Part of the 50S ribosomal subunit.</text>
</comment>
<comment type="function">
    <text evidence="9 10">One of the proteins that surrounds the polypeptide exit tunnel on the outside of the subunit.</text>
</comment>
<name>G9XJZ5_DESHA</name>
<evidence type="ECO:0000259" key="12">
    <source>
        <dbReference type="SMART" id="SM00739"/>
    </source>
</evidence>
<dbReference type="Gene3D" id="2.30.30.30">
    <property type="match status" value="1"/>
</dbReference>
<evidence type="ECO:0000256" key="4">
    <source>
        <dbReference type="ARBA" id="ARBA00022730"/>
    </source>
</evidence>
<keyword evidence="6 10" id="KW-0689">Ribosomal protein</keyword>
<dbReference type="Pfam" id="PF17136">
    <property type="entry name" value="ribosomal_L24"/>
    <property type="match status" value="1"/>
</dbReference>
<feature type="domain" description="KOW" evidence="12">
    <location>
        <begin position="14"/>
        <end position="41"/>
    </location>
</feature>
<evidence type="ECO:0000256" key="11">
    <source>
        <dbReference type="RuleBase" id="RU003477"/>
    </source>
</evidence>
<keyword evidence="7 10" id="KW-0687">Ribonucleoprotein</keyword>
<dbReference type="InterPro" id="IPR003256">
    <property type="entry name" value="Ribosomal_uL24"/>
</dbReference>
<evidence type="ECO:0000256" key="9">
    <source>
        <dbReference type="ARBA" id="ARBA00058688"/>
    </source>
</evidence>
<evidence type="ECO:0000256" key="8">
    <source>
        <dbReference type="ARBA" id="ARBA00035206"/>
    </source>
</evidence>
<dbReference type="PATRIC" id="fig|537010.4.peg.1181"/>
<evidence type="ECO:0000256" key="1">
    <source>
        <dbReference type="ARBA" id="ARBA00004072"/>
    </source>
</evidence>